<feature type="transmembrane region" description="Helical" evidence="1">
    <location>
        <begin position="36"/>
        <end position="57"/>
    </location>
</feature>
<keyword evidence="1" id="KW-0812">Transmembrane</keyword>
<evidence type="ECO:0000256" key="1">
    <source>
        <dbReference type="SAM" id="Phobius"/>
    </source>
</evidence>
<proteinExistence type="predicted"/>
<keyword evidence="3" id="KW-1185">Reference proteome</keyword>
<feature type="transmembrane region" description="Helical" evidence="1">
    <location>
        <begin position="123"/>
        <end position="140"/>
    </location>
</feature>
<dbReference type="EMBL" id="CP019630">
    <property type="protein sequence ID" value="AQQ04137.1"/>
    <property type="molecule type" value="Genomic_DNA"/>
</dbReference>
<feature type="transmembrane region" description="Helical" evidence="1">
    <location>
        <begin position="101"/>
        <end position="117"/>
    </location>
</feature>
<dbReference type="RefSeq" id="WP_077291299.1">
    <property type="nucleotide sequence ID" value="NZ_CP019630.1"/>
</dbReference>
<protein>
    <recommendedName>
        <fullName evidence="4">Glycosyl-4,4'-diaponeurosporenoate acyltransferase</fullName>
    </recommendedName>
</protein>
<evidence type="ECO:0008006" key="4">
    <source>
        <dbReference type="Google" id="ProtNLM"/>
    </source>
</evidence>
<keyword evidence="1" id="KW-1133">Transmembrane helix</keyword>
<keyword evidence="1" id="KW-0472">Membrane</keyword>
<reference evidence="2 3" key="1">
    <citation type="submission" date="2017-02" db="EMBL/GenBank/DDBJ databases">
        <authorList>
            <person name="Jeong S."/>
        </authorList>
    </citation>
    <scope>NUCLEOTIDE SEQUENCE [LARGE SCALE GENOMIC DNA]</scope>
    <source>
        <strain evidence="2 3">RMAR6-6</strain>
    </source>
</reference>
<name>A0ABM6I1A1_9HYPH</name>
<dbReference type="Proteomes" id="UP000188174">
    <property type="component" value="Chromosome"/>
</dbReference>
<evidence type="ECO:0000313" key="3">
    <source>
        <dbReference type="Proteomes" id="UP000188174"/>
    </source>
</evidence>
<evidence type="ECO:0000313" key="2">
    <source>
        <dbReference type="EMBL" id="AQQ04137.1"/>
    </source>
</evidence>
<gene>
    <name evidence="2" type="ORF">B0E33_11485</name>
</gene>
<organism evidence="2 3">
    <name type="scientific">Roseibium algicola</name>
    <dbReference type="NCBI Taxonomy" id="2857014"/>
    <lineage>
        <taxon>Bacteria</taxon>
        <taxon>Pseudomonadati</taxon>
        <taxon>Pseudomonadota</taxon>
        <taxon>Alphaproteobacteria</taxon>
        <taxon>Hyphomicrobiales</taxon>
        <taxon>Stappiaceae</taxon>
        <taxon>Roseibium</taxon>
    </lineage>
</organism>
<sequence length="142" mass="16228">MFGTTFLTVLVSILSWGCLAIIARHYGIELPLFHNALIMIVWLAAPPIQLVATIYSLSKVRYWRKMNELRARPQLGLGTRLARGEAIVQQTRHHRSGLERMLGWLIWLGIFSLPYWFDLPSPEFWAGSALLITMAIRTAVPR</sequence>
<accession>A0ABM6I1A1</accession>